<evidence type="ECO:0000313" key="2">
    <source>
        <dbReference type="EMBL" id="TPX61337.1"/>
    </source>
</evidence>
<sequence>MDSLDVRSANAEPGSPKNESAAVMTQDHSDETSNANPTGEDRHPADEKKSPETGDESAEAQEEHGSADVITNSYSVSPTNNAESEETGDSQVEFLSKARSTTLLPSEPPLPKAPLDFTTDIELQSEYLQRKEEIKAAQVAYTQRHHELRDIMADYLQLLLHRKPRDVYSFTSQYFTI</sequence>
<keyword evidence="3" id="KW-1185">Reference proteome</keyword>
<dbReference type="GO" id="GO:0044782">
    <property type="term" value="P:cilium organization"/>
    <property type="evidence" value="ECO:0007669"/>
    <property type="project" value="TreeGrafter"/>
</dbReference>
<dbReference type="GO" id="GO:0030041">
    <property type="term" value="P:actin filament polymerization"/>
    <property type="evidence" value="ECO:0007669"/>
    <property type="project" value="TreeGrafter"/>
</dbReference>
<evidence type="ECO:0000256" key="1">
    <source>
        <dbReference type="SAM" id="MobiDB-lite"/>
    </source>
</evidence>
<proteinExistence type="predicted"/>
<dbReference type="Proteomes" id="UP000318582">
    <property type="component" value="Unassembled WGS sequence"/>
</dbReference>
<feature type="compositionally biased region" description="Basic and acidic residues" evidence="1">
    <location>
        <begin position="39"/>
        <end position="52"/>
    </location>
</feature>
<comment type="caution">
    <text evidence="2">The sequence shown here is derived from an EMBL/GenBank/DDBJ whole genome shotgun (WGS) entry which is preliminary data.</text>
</comment>
<dbReference type="STRING" id="109895.A0A507EDA6"/>
<dbReference type="CDD" id="cd22973">
    <property type="entry name" value="DD_CATIP"/>
    <property type="match status" value="1"/>
</dbReference>
<dbReference type="SUPFAM" id="SSF47391">
    <property type="entry name" value="Dimerization-anchoring domain of cAMP-dependent PK regulatory subunit"/>
    <property type="match status" value="1"/>
</dbReference>
<gene>
    <name evidence="2" type="ORF">PhCBS80983_g01212</name>
</gene>
<dbReference type="PANTHER" id="PTHR15505:SF3">
    <property type="entry name" value="CILIOGENESIS-ASSOCIATED TTC17-INTERACTING PROTEIN"/>
    <property type="match status" value="1"/>
</dbReference>
<name>A0A507EDA6_9FUNG</name>
<evidence type="ECO:0000313" key="3">
    <source>
        <dbReference type="Proteomes" id="UP000318582"/>
    </source>
</evidence>
<reference evidence="2 3" key="1">
    <citation type="journal article" date="2019" name="Sci. Rep.">
        <title>Comparative genomics of chytrid fungi reveal insights into the obligate biotrophic and pathogenic lifestyle of Synchytrium endobioticum.</title>
        <authorList>
            <person name="van de Vossenberg B.T.L.H."/>
            <person name="Warris S."/>
            <person name="Nguyen H.D.T."/>
            <person name="van Gent-Pelzer M.P.E."/>
            <person name="Joly D.L."/>
            <person name="van de Geest H.C."/>
            <person name="Bonants P.J.M."/>
            <person name="Smith D.S."/>
            <person name="Levesque C.A."/>
            <person name="van der Lee T.A.J."/>
        </authorList>
    </citation>
    <scope>NUCLEOTIDE SEQUENCE [LARGE SCALE GENOMIC DNA]</scope>
    <source>
        <strain evidence="2 3">CBS 809.83</strain>
    </source>
</reference>
<protein>
    <recommendedName>
        <fullName evidence="4">RIIa domain-containing protein</fullName>
    </recommendedName>
</protein>
<organism evidence="2 3">
    <name type="scientific">Powellomyces hirtus</name>
    <dbReference type="NCBI Taxonomy" id="109895"/>
    <lineage>
        <taxon>Eukaryota</taxon>
        <taxon>Fungi</taxon>
        <taxon>Fungi incertae sedis</taxon>
        <taxon>Chytridiomycota</taxon>
        <taxon>Chytridiomycota incertae sedis</taxon>
        <taxon>Chytridiomycetes</taxon>
        <taxon>Spizellomycetales</taxon>
        <taxon>Powellomycetaceae</taxon>
        <taxon>Powellomyces</taxon>
    </lineage>
</organism>
<dbReference type="PANTHER" id="PTHR15505">
    <property type="entry name" value="RIIA DOMAIN-CONTAINING PROTEIN 1"/>
    <property type="match status" value="1"/>
</dbReference>
<evidence type="ECO:0008006" key="4">
    <source>
        <dbReference type="Google" id="ProtNLM"/>
    </source>
</evidence>
<feature type="compositionally biased region" description="Polar residues" evidence="1">
    <location>
        <begin position="69"/>
        <end position="82"/>
    </location>
</feature>
<dbReference type="AlphaFoldDB" id="A0A507EDA6"/>
<dbReference type="EMBL" id="QEAQ01000008">
    <property type="protein sequence ID" value="TPX61337.1"/>
    <property type="molecule type" value="Genomic_DNA"/>
</dbReference>
<feature type="region of interest" description="Disordered" evidence="1">
    <location>
        <begin position="1"/>
        <end position="112"/>
    </location>
</feature>
<accession>A0A507EDA6</accession>
<dbReference type="InterPro" id="IPR047501">
    <property type="entry name" value="DD_CATIP"/>
</dbReference>